<keyword evidence="3" id="KW-1185">Reference proteome</keyword>
<gene>
    <name evidence="2" type="ORF">GCM10008905_15880</name>
</gene>
<dbReference type="PANTHER" id="PTHR33221">
    <property type="entry name" value="WINGED HELIX-TURN-HELIX TRANSCRIPTIONAL REGULATOR, RRF2 FAMILY"/>
    <property type="match status" value="1"/>
</dbReference>
<dbReference type="InterPro" id="IPR036390">
    <property type="entry name" value="WH_DNA-bd_sf"/>
</dbReference>
<dbReference type="PANTHER" id="PTHR33221:SF5">
    <property type="entry name" value="HTH-TYPE TRANSCRIPTIONAL REGULATOR ISCR"/>
    <property type="match status" value="1"/>
</dbReference>
<dbReference type="RefSeq" id="WP_343768602.1">
    <property type="nucleotide sequence ID" value="NZ_BAAACF010000001.1"/>
</dbReference>
<sequence length="145" mass="16572">MKISTKGRYGLKAMMDIAIYTSYDNITLKSISERQNISEKYLEQIFSALRKNGLVISKKGSQGGYALAKESSKILVGDILRVLEGDLDVVDWEDTMKNDFLEKCIYDNVWKELNISIEKIVNSITLEDLVGEYNKSSGIEYMYYI</sequence>
<reference evidence="2 3" key="1">
    <citation type="journal article" date="2019" name="Int. J. Syst. Evol. Microbiol.">
        <title>The Global Catalogue of Microorganisms (GCM) 10K type strain sequencing project: providing services to taxonomists for standard genome sequencing and annotation.</title>
        <authorList>
            <consortium name="The Broad Institute Genomics Platform"/>
            <consortium name="The Broad Institute Genome Sequencing Center for Infectious Disease"/>
            <person name="Wu L."/>
            <person name="Ma J."/>
        </authorList>
    </citation>
    <scope>NUCLEOTIDE SEQUENCE [LARGE SCALE GENOMIC DNA]</scope>
    <source>
        <strain evidence="2 3">JCM 1405</strain>
    </source>
</reference>
<dbReference type="InterPro" id="IPR030489">
    <property type="entry name" value="TR_Rrf2-type_CS"/>
</dbReference>
<dbReference type="Gene3D" id="1.10.10.10">
    <property type="entry name" value="Winged helix-like DNA-binding domain superfamily/Winged helix DNA-binding domain"/>
    <property type="match status" value="1"/>
</dbReference>
<keyword evidence="1" id="KW-0238">DNA-binding</keyword>
<dbReference type="InterPro" id="IPR036388">
    <property type="entry name" value="WH-like_DNA-bd_sf"/>
</dbReference>
<dbReference type="Pfam" id="PF02082">
    <property type="entry name" value="Rrf2"/>
    <property type="match status" value="1"/>
</dbReference>
<protein>
    <submittedName>
        <fullName evidence="2">Rrf2 family transcriptional regulator</fullName>
    </submittedName>
</protein>
<proteinExistence type="predicted"/>
<evidence type="ECO:0000313" key="3">
    <source>
        <dbReference type="Proteomes" id="UP001500339"/>
    </source>
</evidence>
<dbReference type="NCBIfam" id="TIGR00738">
    <property type="entry name" value="rrf2_super"/>
    <property type="match status" value="1"/>
</dbReference>
<dbReference type="Proteomes" id="UP001500339">
    <property type="component" value="Unassembled WGS sequence"/>
</dbReference>
<dbReference type="SUPFAM" id="SSF46785">
    <property type="entry name" value="Winged helix' DNA-binding domain"/>
    <property type="match status" value="1"/>
</dbReference>
<dbReference type="PROSITE" id="PS01332">
    <property type="entry name" value="HTH_RRF2_1"/>
    <property type="match status" value="1"/>
</dbReference>
<dbReference type="EMBL" id="BAAACF010000001">
    <property type="protein sequence ID" value="GAA0723351.1"/>
    <property type="molecule type" value="Genomic_DNA"/>
</dbReference>
<name>A0ABN1IXF3_9CLOT</name>
<evidence type="ECO:0000313" key="2">
    <source>
        <dbReference type="EMBL" id="GAA0723351.1"/>
    </source>
</evidence>
<comment type="caution">
    <text evidence="2">The sequence shown here is derived from an EMBL/GenBank/DDBJ whole genome shotgun (WGS) entry which is preliminary data.</text>
</comment>
<organism evidence="2 3">
    <name type="scientific">Clostridium malenominatum</name>
    <dbReference type="NCBI Taxonomy" id="1539"/>
    <lineage>
        <taxon>Bacteria</taxon>
        <taxon>Bacillati</taxon>
        <taxon>Bacillota</taxon>
        <taxon>Clostridia</taxon>
        <taxon>Eubacteriales</taxon>
        <taxon>Clostridiaceae</taxon>
        <taxon>Clostridium</taxon>
    </lineage>
</organism>
<accession>A0ABN1IXF3</accession>
<dbReference type="InterPro" id="IPR000944">
    <property type="entry name" value="Tscrpt_reg_Rrf2"/>
</dbReference>
<dbReference type="PROSITE" id="PS51197">
    <property type="entry name" value="HTH_RRF2_2"/>
    <property type="match status" value="1"/>
</dbReference>
<evidence type="ECO:0000256" key="1">
    <source>
        <dbReference type="ARBA" id="ARBA00023125"/>
    </source>
</evidence>